<comment type="similarity">
    <text evidence="1 6 7">Belongs to the EF-Ts family.</text>
</comment>
<dbReference type="PANTHER" id="PTHR11741:SF0">
    <property type="entry name" value="ELONGATION FACTOR TS, MITOCHONDRIAL"/>
    <property type="match status" value="1"/>
</dbReference>
<dbReference type="Proteomes" id="UP000634004">
    <property type="component" value="Unassembled WGS sequence"/>
</dbReference>
<evidence type="ECO:0000256" key="8">
    <source>
        <dbReference type="RuleBase" id="RU000643"/>
    </source>
</evidence>
<dbReference type="PANTHER" id="PTHR11741">
    <property type="entry name" value="ELONGATION FACTOR TS"/>
    <property type="match status" value="1"/>
</dbReference>
<dbReference type="InterPro" id="IPR014039">
    <property type="entry name" value="Transl_elong_EFTs/EF1B_dimer"/>
</dbReference>
<dbReference type="GO" id="GO:0005737">
    <property type="term" value="C:cytoplasm"/>
    <property type="evidence" value="ECO:0007669"/>
    <property type="project" value="UniProtKB-SubCell"/>
</dbReference>
<dbReference type="AlphaFoldDB" id="A0A8J3G252"/>
<evidence type="ECO:0000256" key="4">
    <source>
        <dbReference type="ARBA" id="ARBA00022768"/>
    </source>
</evidence>
<evidence type="ECO:0000313" key="11">
    <source>
        <dbReference type="Proteomes" id="UP000634004"/>
    </source>
</evidence>
<evidence type="ECO:0000313" key="10">
    <source>
        <dbReference type="EMBL" id="GHA90804.1"/>
    </source>
</evidence>
<feature type="domain" description="Translation elongation factor EFTs/EF1B dimerisation" evidence="9">
    <location>
        <begin position="70"/>
        <end position="286"/>
    </location>
</feature>
<evidence type="ECO:0000256" key="6">
    <source>
        <dbReference type="HAMAP-Rule" id="MF_00050"/>
    </source>
</evidence>
<dbReference type="NCBIfam" id="TIGR00116">
    <property type="entry name" value="tsf"/>
    <property type="match status" value="1"/>
</dbReference>
<keyword evidence="11" id="KW-1185">Reference proteome</keyword>
<reference evidence="10" key="2">
    <citation type="submission" date="2020-09" db="EMBL/GenBank/DDBJ databases">
        <authorList>
            <person name="Sun Q."/>
            <person name="Kim S."/>
        </authorList>
    </citation>
    <scope>NUCLEOTIDE SEQUENCE</scope>
    <source>
        <strain evidence="10">KCTC 32513</strain>
    </source>
</reference>
<accession>A0A8J3G252</accession>
<gene>
    <name evidence="6 10" type="primary">tsf</name>
    <name evidence="10" type="ORF">GCM10009069_12280</name>
</gene>
<comment type="caution">
    <text evidence="10">The sequence shown here is derived from an EMBL/GenBank/DDBJ whole genome shotgun (WGS) entry which is preliminary data.</text>
</comment>
<dbReference type="FunFam" id="1.10.8.10:FF:000001">
    <property type="entry name" value="Elongation factor Ts"/>
    <property type="match status" value="1"/>
</dbReference>
<evidence type="ECO:0000256" key="2">
    <source>
        <dbReference type="ARBA" id="ARBA00016956"/>
    </source>
</evidence>
<dbReference type="Pfam" id="PF00889">
    <property type="entry name" value="EF_TS"/>
    <property type="match status" value="1"/>
</dbReference>
<keyword evidence="5 6" id="KW-0648">Protein biosynthesis</keyword>
<dbReference type="Gene3D" id="1.10.286.20">
    <property type="match status" value="1"/>
</dbReference>
<dbReference type="GO" id="GO:0003746">
    <property type="term" value="F:translation elongation factor activity"/>
    <property type="evidence" value="ECO:0007669"/>
    <property type="project" value="UniProtKB-UniRule"/>
</dbReference>
<evidence type="ECO:0000256" key="7">
    <source>
        <dbReference type="RuleBase" id="RU000642"/>
    </source>
</evidence>
<dbReference type="RefSeq" id="WP_189496500.1">
    <property type="nucleotide sequence ID" value="NZ_BMZH01000004.1"/>
</dbReference>
<dbReference type="Gene3D" id="1.10.8.10">
    <property type="entry name" value="DNA helicase RuvA subunit, C-terminal domain"/>
    <property type="match status" value="1"/>
</dbReference>
<comment type="subcellular location">
    <subcellularLocation>
        <location evidence="6 8">Cytoplasm</location>
    </subcellularLocation>
</comment>
<dbReference type="InterPro" id="IPR018101">
    <property type="entry name" value="Transl_elong_Ts_CS"/>
</dbReference>
<sequence>MAITAAMVKELREITSAGMMDCKKALNETNGDMDAAIDWLRTKGIAKADKKAERIAAEGLVAAATSGTKGVVVEVNSETDFVARNEIFQATVAKIATRGLDVDDSASLGSAELEGGKSVTEYLTELVGKIGEKMSFRRMEKLEVSEGVVASYIHNAAATDMGRIGVLIALESSGDAVKLEELAKKIAMHVAATSPLANTVADLDQAIVSKEREMLKAEALDSGKPEAIVDKMVEGRMQKFFKESVLATQIFVMDGERTIEKVLEDEGKALGADIKLTGFVRMAVGEGIEKKEENFAEEVAAAVKG</sequence>
<dbReference type="InterPro" id="IPR009060">
    <property type="entry name" value="UBA-like_sf"/>
</dbReference>
<evidence type="ECO:0000256" key="1">
    <source>
        <dbReference type="ARBA" id="ARBA00005532"/>
    </source>
</evidence>
<dbReference type="InterPro" id="IPR036402">
    <property type="entry name" value="EF-Ts_dimer_sf"/>
</dbReference>
<dbReference type="PROSITE" id="PS01127">
    <property type="entry name" value="EF_TS_2"/>
    <property type="match status" value="1"/>
</dbReference>
<evidence type="ECO:0000259" key="9">
    <source>
        <dbReference type="Pfam" id="PF00889"/>
    </source>
</evidence>
<name>A0A8J3G252_9PROT</name>
<dbReference type="SUPFAM" id="SSF46934">
    <property type="entry name" value="UBA-like"/>
    <property type="match status" value="1"/>
</dbReference>
<dbReference type="EMBL" id="BMZH01000004">
    <property type="protein sequence ID" value="GHA90804.1"/>
    <property type="molecule type" value="Genomic_DNA"/>
</dbReference>
<protein>
    <recommendedName>
        <fullName evidence="2 6">Elongation factor Ts</fullName>
        <shortName evidence="6">EF-Ts</shortName>
    </recommendedName>
</protein>
<comment type="function">
    <text evidence="6 7">Associates with the EF-Tu.GDP complex and induces the exchange of GDP to GTP. It remains bound to the aminoacyl-tRNA.EF-Tu.GTP complex up to the GTP hydrolysis stage on the ribosome.</text>
</comment>
<reference evidence="10" key="1">
    <citation type="journal article" date="2014" name="Int. J. Syst. Evol. Microbiol.">
        <title>Complete genome sequence of Corynebacterium casei LMG S-19264T (=DSM 44701T), isolated from a smear-ripened cheese.</title>
        <authorList>
            <consortium name="US DOE Joint Genome Institute (JGI-PGF)"/>
            <person name="Walter F."/>
            <person name="Albersmeier A."/>
            <person name="Kalinowski J."/>
            <person name="Ruckert C."/>
        </authorList>
    </citation>
    <scope>NUCLEOTIDE SEQUENCE</scope>
    <source>
        <strain evidence="10">KCTC 32513</strain>
    </source>
</reference>
<feature type="region of interest" description="Involved in Mg(2+) ion dislocation from EF-Tu" evidence="6">
    <location>
        <begin position="79"/>
        <end position="82"/>
    </location>
</feature>
<dbReference type="SUPFAM" id="SSF54713">
    <property type="entry name" value="Elongation factor Ts (EF-Ts), dimerisation domain"/>
    <property type="match status" value="2"/>
</dbReference>
<dbReference type="CDD" id="cd14275">
    <property type="entry name" value="UBA_EF-Ts"/>
    <property type="match status" value="1"/>
</dbReference>
<dbReference type="Gene3D" id="3.30.479.20">
    <property type="entry name" value="Elongation factor Ts, dimerisation domain"/>
    <property type="match status" value="2"/>
</dbReference>
<dbReference type="HAMAP" id="MF_00050">
    <property type="entry name" value="EF_Ts"/>
    <property type="match status" value="1"/>
</dbReference>
<dbReference type="FunFam" id="1.10.286.20:FF:000001">
    <property type="entry name" value="Elongation factor Ts"/>
    <property type="match status" value="1"/>
</dbReference>
<dbReference type="PROSITE" id="PS01126">
    <property type="entry name" value="EF_TS_1"/>
    <property type="match status" value="1"/>
</dbReference>
<dbReference type="InterPro" id="IPR001816">
    <property type="entry name" value="Transl_elong_EFTs/EF1B"/>
</dbReference>
<evidence type="ECO:0000256" key="3">
    <source>
        <dbReference type="ARBA" id="ARBA00022490"/>
    </source>
</evidence>
<keyword evidence="3 6" id="KW-0963">Cytoplasm</keyword>
<organism evidence="10 11">
    <name type="scientific">Algimonas arctica</name>
    <dbReference type="NCBI Taxonomy" id="1479486"/>
    <lineage>
        <taxon>Bacteria</taxon>
        <taxon>Pseudomonadati</taxon>
        <taxon>Pseudomonadota</taxon>
        <taxon>Alphaproteobacteria</taxon>
        <taxon>Maricaulales</taxon>
        <taxon>Robiginitomaculaceae</taxon>
        <taxon>Algimonas</taxon>
    </lineage>
</organism>
<keyword evidence="4 6" id="KW-0251">Elongation factor</keyword>
<proteinExistence type="inferred from homology"/>
<evidence type="ECO:0000256" key="5">
    <source>
        <dbReference type="ARBA" id="ARBA00022917"/>
    </source>
</evidence>